<keyword evidence="2" id="KW-1185">Reference proteome</keyword>
<evidence type="ECO:0000313" key="1">
    <source>
        <dbReference type="EMBL" id="MEC4293963.1"/>
    </source>
</evidence>
<accession>A0ABU6IVY7</accession>
<sequence length="109" mass="11982">MSAIDLLLRYAIIAVTFQLACAWASTFQSPWPLVDALRLAPSAKSQLFQSLGIRFDLATMGWCRALLSASAVRHTPLGSLAAKGRQQCDLAQNMWMSFPVLVLSSFFNC</sequence>
<dbReference type="Proteomes" id="UP001343724">
    <property type="component" value="Unassembled WGS sequence"/>
</dbReference>
<proteinExistence type="predicted"/>
<dbReference type="RefSeq" id="WP_326454220.1">
    <property type="nucleotide sequence ID" value="NZ_JAYMFH010000001.1"/>
</dbReference>
<protein>
    <submittedName>
        <fullName evidence="1">Uncharacterized protein</fullName>
    </submittedName>
</protein>
<name>A0ABU6IVY7_9ACTN</name>
<organism evidence="1 2">
    <name type="scientific">Adlercreutzia shanghongiae</name>
    <dbReference type="NCBI Taxonomy" id="3111773"/>
    <lineage>
        <taxon>Bacteria</taxon>
        <taxon>Bacillati</taxon>
        <taxon>Actinomycetota</taxon>
        <taxon>Coriobacteriia</taxon>
        <taxon>Eggerthellales</taxon>
        <taxon>Eggerthellaceae</taxon>
        <taxon>Adlercreutzia</taxon>
    </lineage>
</organism>
<gene>
    <name evidence="1" type="ORF">VJ920_01400</name>
</gene>
<evidence type="ECO:0000313" key="2">
    <source>
        <dbReference type="Proteomes" id="UP001343724"/>
    </source>
</evidence>
<comment type="caution">
    <text evidence="1">The sequence shown here is derived from an EMBL/GenBank/DDBJ whole genome shotgun (WGS) entry which is preliminary data.</text>
</comment>
<dbReference type="EMBL" id="JAYMFH010000001">
    <property type="protein sequence ID" value="MEC4293963.1"/>
    <property type="molecule type" value="Genomic_DNA"/>
</dbReference>
<reference evidence="1 2" key="1">
    <citation type="submission" date="2024-01" db="EMBL/GenBank/DDBJ databases">
        <title>novel species in genus Adlercreutzia.</title>
        <authorList>
            <person name="Liu X."/>
        </authorList>
    </citation>
    <scope>NUCLEOTIDE SEQUENCE [LARGE SCALE GENOMIC DNA]</scope>
    <source>
        <strain evidence="1 2">R22</strain>
    </source>
</reference>